<organism evidence="3 4">
    <name type="scientific">Prorocentrum cordatum</name>
    <dbReference type="NCBI Taxonomy" id="2364126"/>
    <lineage>
        <taxon>Eukaryota</taxon>
        <taxon>Sar</taxon>
        <taxon>Alveolata</taxon>
        <taxon>Dinophyceae</taxon>
        <taxon>Prorocentrales</taxon>
        <taxon>Prorocentraceae</taxon>
        <taxon>Prorocentrum</taxon>
    </lineage>
</organism>
<evidence type="ECO:0000256" key="1">
    <source>
        <dbReference type="SAM" id="MobiDB-lite"/>
    </source>
</evidence>
<gene>
    <name evidence="3" type="ORF">PCOR1329_LOCUS59460</name>
</gene>
<keyword evidence="2" id="KW-0812">Transmembrane</keyword>
<keyword evidence="2" id="KW-0472">Membrane</keyword>
<feature type="region of interest" description="Disordered" evidence="1">
    <location>
        <begin position="191"/>
        <end position="213"/>
    </location>
</feature>
<evidence type="ECO:0000313" key="3">
    <source>
        <dbReference type="EMBL" id="CAK0874625.1"/>
    </source>
</evidence>
<sequence length="213" mass="22523">MLAAARAHGGASGNPKWPAARRRAAMKPSLAAKLKSTVAGIMHGSPSGPQAGVDRRVGAAEGTLDELARRRARGSVDGALAMWAAGTQRIRIDVRGMKPQSDNDEAATGALGFFHPFRAKLKAKTKPVLTGIIKPALAFGAFMACMMFWWVPLFMGTVAVSSLAGADVETRQGLQAGRGDGKRAELRRAFEERKAQEASARAERDAAASRKAD</sequence>
<keyword evidence="4" id="KW-1185">Reference proteome</keyword>
<evidence type="ECO:0000256" key="2">
    <source>
        <dbReference type="SAM" id="Phobius"/>
    </source>
</evidence>
<protein>
    <submittedName>
        <fullName evidence="3">Uncharacterized protein</fullName>
    </submittedName>
</protein>
<comment type="caution">
    <text evidence="3">The sequence shown here is derived from an EMBL/GenBank/DDBJ whole genome shotgun (WGS) entry which is preliminary data.</text>
</comment>
<name>A0ABN9VNS3_9DINO</name>
<proteinExistence type="predicted"/>
<feature type="region of interest" description="Disordered" evidence="1">
    <location>
        <begin position="1"/>
        <end position="20"/>
    </location>
</feature>
<evidence type="ECO:0000313" key="4">
    <source>
        <dbReference type="Proteomes" id="UP001189429"/>
    </source>
</evidence>
<dbReference type="Proteomes" id="UP001189429">
    <property type="component" value="Unassembled WGS sequence"/>
</dbReference>
<feature type="transmembrane region" description="Helical" evidence="2">
    <location>
        <begin position="128"/>
        <end position="151"/>
    </location>
</feature>
<dbReference type="EMBL" id="CAUYUJ010017414">
    <property type="protein sequence ID" value="CAK0874625.1"/>
    <property type="molecule type" value="Genomic_DNA"/>
</dbReference>
<accession>A0ABN9VNS3</accession>
<reference evidence="3" key="1">
    <citation type="submission" date="2023-10" db="EMBL/GenBank/DDBJ databases">
        <authorList>
            <person name="Chen Y."/>
            <person name="Shah S."/>
            <person name="Dougan E. K."/>
            <person name="Thang M."/>
            <person name="Chan C."/>
        </authorList>
    </citation>
    <scope>NUCLEOTIDE SEQUENCE [LARGE SCALE GENOMIC DNA]</scope>
</reference>
<keyword evidence="2" id="KW-1133">Transmembrane helix</keyword>